<evidence type="ECO:0000313" key="4">
    <source>
        <dbReference type="RefSeq" id="XP_011379834.2"/>
    </source>
</evidence>
<dbReference type="Proteomes" id="UP000515202">
    <property type="component" value="Unplaced"/>
</dbReference>
<feature type="domain" description="Trs120/TRAPPC9 first Ig-like" evidence="1">
    <location>
        <begin position="9"/>
        <end position="112"/>
    </location>
</feature>
<evidence type="ECO:0000313" key="3">
    <source>
        <dbReference type="Proteomes" id="UP000515202"/>
    </source>
</evidence>
<dbReference type="InterPro" id="IPR013935">
    <property type="entry name" value="Trs120_TRAPPC9"/>
</dbReference>
<keyword evidence="3" id="KW-1185">Reference proteome</keyword>
<dbReference type="PANTHER" id="PTHR21512:SF5">
    <property type="entry name" value="TRAFFICKING PROTEIN PARTICLE COMPLEX SUBUNIT 9"/>
    <property type="match status" value="1"/>
</dbReference>
<proteinExistence type="predicted"/>
<evidence type="ECO:0000259" key="2">
    <source>
        <dbReference type="Pfam" id="PF26282"/>
    </source>
</evidence>
<evidence type="ECO:0000259" key="1">
    <source>
        <dbReference type="Pfam" id="PF26254"/>
    </source>
</evidence>
<dbReference type="OrthoDB" id="27962at2759"/>
<dbReference type="GO" id="GO:0005802">
    <property type="term" value="C:trans-Golgi network"/>
    <property type="evidence" value="ECO:0007669"/>
    <property type="project" value="TreeGrafter"/>
</dbReference>
<dbReference type="PANTHER" id="PTHR21512">
    <property type="entry name" value="TRAFFICKING PROTEIN PARTICLE COMPLEX SUBUNIT 9"/>
    <property type="match status" value="1"/>
</dbReference>
<dbReference type="InterPro" id="IPR058565">
    <property type="entry name" value="Ig_TRAPPC9_Trs120_1st"/>
</dbReference>
<accession>A0A6P3RMG2</accession>
<organism evidence="3 4">
    <name type="scientific">Pteropus vampyrus</name>
    <name type="common">Large flying fox</name>
    <dbReference type="NCBI Taxonomy" id="132908"/>
    <lineage>
        <taxon>Eukaryota</taxon>
        <taxon>Metazoa</taxon>
        <taxon>Chordata</taxon>
        <taxon>Craniata</taxon>
        <taxon>Vertebrata</taxon>
        <taxon>Euteleostomi</taxon>
        <taxon>Mammalia</taxon>
        <taxon>Eutheria</taxon>
        <taxon>Laurasiatheria</taxon>
        <taxon>Chiroptera</taxon>
        <taxon>Yinpterochiroptera</taxon>
        <taxon>Pteropodoidea</taxon>
        <taxon>Pteropodidae</taxon>
        <taxon>Pteropodinae</taxon>
        <taxon>Pteropus</taxon>
    </lineage>
</organism>
<dbReference type="InterPro" id="IPR058567">
    <property type="entry name" value="Ig_TRAPPC9_Trs120_3rd"/>
</dbReference>
<protein>
    <submittedName>
        <fullName evidence="4">Trafficking protein particle complex subunit 9-like</fullName>
    </submittedName>
</protein>
<dbReference type="RefSeq" id="XP_011379834.2">
    <property type="nucleotide sequence ID" value="XM_011381532.2"/>
</dbReference>
<reference evidence="4" key="1">
    <citation type="submission" date="2025-08" db="UniProtKB">
        <authorList>
            <consortium name="RefSeq"/>
        </authorList>
    </citation>
    <scope>IDENTIFICATION</scope>
    <source>
        <tissue evidence="4">Kidney</tissue>
    </source>
</reference>
<dbReference type="AlphaFoldDB" id="A0A6P3RMG2"/>
<dbReference type="Pfam" id="PF26282">
    <property type="entry name" value="Ig_TRAPPC9-Trs120_3rd"/>
    <property type="match status" value="1"/>
</dbReference>
<feature type="domain" description="Trs120/TRAPPC9 third Ig-like" evidence="2">
    <location>
        <begin position="331"/>
        <end position="385"/>
    </location>
</feature>
<dbReference type="KEGG" id="pvp:105306488"/>
<dbReference type="GeneID" id="105306488"/>
<dbReference type="Pfam" id="PF26280">
    <property type="entry name" value="Ig_TRAPPC9-Trs120_2nd"/>
    <property type="match status" value="1"/>
</dbReference>
<name>A0A6P3RMG2_PTEVA</name>
<sequence length="519" mass="56790">MKSLLGQNVSTKSPFIYSPIIAHSRGEERSKKIDFQWVQGDVCEVQLMVYNPMPFELRVENMGLLTSGVEFESLPAALSLPAESGLYPVTLVGVPQTTGTITVNGYHTTVFGVFSDCLLDNLPGIKTGGSSVEVIPALPRLQISTSLPRSAHSLQPSSGDEISTNVSVQLYNGETQQLIIKLENIGMEPLEKLEVTSKILTTKEKLYGDFLSWKLEETLAQFPLQPGQVATFTVNIKVKLDFSCQENVLQDLSDEAETEALRCEMMVLESHSSSASTVARVPRSLCAQTLEAILNFKYSGGPGHVEGYYRSLSLGLHVEVEPSVFFTRVSTLPATSTRQCHLLLDVFNCTEHELTVCARSNEELTLHPSECQRMAIQVDKFNFESFPESPGEKGQLEGERQTARSLEINSKLGIRWGLISFCDVLVDGQPCDCEAAACRVGDPVRLEVRLTNRSARSVGPFALSVVPFQDHRNGVHSYDLHGAVSFVGSSTFYLDTVRALQIPLSPTPPPVADTGASPC</sequence>
<gene>
    <name evidence="4" type="primary">LOC105306488</name>
</gene>
<dbReference type="Pfam" id="PF26254">
    <property type="entry name" value="Ig_TRAPPC9-Trs120_1st"/>
    <property type="match status" value="1"/>
</dbReference>